<accession>A0A9P0DZ09</accession>
<gene>
    <name evidence="3" type="ORF">PHAECO_LOCUS12039</name>
</gene>
<dbReference type="PROSITE" id="PS50222">
    <property type="entry name" value="EF_HAND_2"/>
    <property type="match status" value="1"/>
</dbReference>
<reference evidence="3" key="1">
    <citation type="submission" date="2022-01" db="EMBL/GenBank/DDBJ databases">
        <authorList>
            <person name="King R."/>
        </authorList>
    </citation>
    <scope>NUCLEOTIDE SEQUENCE</scope>
</reference>
<keyword evidence="1" id="KW-0106">Calcium</keyword>
<dbReference type="InterPro" id="IPR018247">
    <property type="entry name" value="EF_Hand_1_Ca_BS"/>
</dbReference>
<dbReference type="GO" id="GO:0005509">
    <property type="term" value="F:calcium ion binding"/>
    <property type="evidence" value="ECO:0007669"/>
    <property type="project" value="InterPro"/>
</dbReference>
<organism evidence="3 4">
    <name type="scientific">Phaedon cochleariae</name>
    <name type="common">Mustard beetle</name>
    <dbReference type="NCBI Taxonomy" id="80249"/>
    <lineage>
        <taxon>Eukaryota</taxon>
        <taxon>Metazoa</taxon>
        <taxon>Ecdysozoa</taxon>
        <taxon>Arthropoda</taxon>
        <taxon>Hexapoda</taxon>
        <taxon>Insecta</taxon>
        <taxon>Pterygota</taxon>
        <taxon>Neoptera</taxon>
        <taxon>Endopterygota</taxon>
        <taxon>Coleoptera</taxon>
        <taxon>Polyphaga</taxon>
        <taxon>Cucujiformia</taxon>
        <taxon>Chrysomeloidea</taxon>
        <taxon>Chrysomelidae</taxon>
        <taxon>Chrysomelinae</taxon>
        <taxon>Chrysomelini</taxon>
        <taxon>Phaedon</taxon>
    </lineage>
</organism>
<reference evidence="3" key="2">
    <citation type="submission" date="2022-10" db="EMBL/GenBank/DDBJ databases">
        <authorList>
            <consortium name="ENA_rothamsted_submissions"/>
            <consortium name="culmorum"/>
            <person name="King R."/>
        </authorList>
    </citation>
    <scope>NUCLEOTIDE SEQUENCE</scope>
</reference>
<evidence type="ECO:0000313" key="4">
    <source>
        <dbReference type="Proteomes" id="UP001153737"/>
    </source>
</evidence>
<dbReference type="PROSITE" id="PS00018">
    <property type="entry name" value="EF_HAND_1"/>
    <property type="match status" value="1"/>
</dbReference>
<keyword evidence="4" id="KW-1185">Reference proteome</keyword>
<evidence type="ECO:0000313" key="3">
    <source>
        <dbReference type="EMBL" id="CAH1179866.1"/>
    </source>
</evidence>
<dbReference type="SUPFAM" id="SSF47473">
    <property type="entry name" value="EF-hand"/>
    <property type="match status" value="1"/>
</dbReference>
<dbReference type="AlphaFoldDB" id="A0A9P0DZ09"/>
<protein>
    <recommendedName>
        <fullName evidence="2">EF-hand domain-containing protein</fullName>
    </recommendedName>
</protein>
<name>A0A9P0DZ09_PHACE</name>
<evidence type="ECO:0000256" key="1">
    <source>
        <dbReference type="ARBA" id="ARBA00022837"/>
    </source>
</evidence>
<sequence length="199" mass="23519">MSKIMGDCISNLVQRLFDYPLKNERKCAYKNDQPAQDDENTGANQMKSNYDKIVKEFNQKLLEKRTENREKINGRTWEERNIIAHFPEWNESTISYLHSLYLTFCSDKNMMIDFEAFSCILECLGNECPEERRKHRFKMTDQNNDGFIEYKEYLQVIYNFGSSIESRDASLRYACLKIAEKTRFINGLSIGEQLEHGLF</sequence>
<dbReference type="InterPro" id="IPR011992">
    <property type="entry name" value="EF-hand-dom_pair"/>
</dbReference>
<dbReference type="EMBL" id="OU896714">
    <property type="protein sequence ID" value="CAH1179866.1"/>
    <property type="molecule type" value="Genomic_DNA"/>
</dbReference>
<dbReference type="Gene3D" id="1.10.238.10">
    <property type="entry name" value="EF-hand"/>
    <property type="match status" value="1"/>
</dbReference>
<dbReference type="Proteomes" id="UP001153737">
    <property type="component" value="Chromosome 8"/>
</dbReference>
<feature type="domain" description="EF-hand" evidence="2">
    <location>
        <begin position="128"/>
        <end position="163"/>
    </location>
</feature>
<evidence type="ECO:0000259" key="2">
    <source>
        <dbReference type="PROSITE" id="PS50222"/>
    </source>
</evidence>
<dbReference type="InterPro" id="IPR002048">
    <property type="entry name" value="EF_hand_dom"/>
</dbReference>
<proteinExistence type="predicted"/>
<dbReference type="OrthoDB" id="343296at2759"/>